<evidence type="ECO:0000256" key="1">
    <source>
        <dbReference type="SAM" id="MobiDB-lite"/>
    </source>
</evidence>
<comment type="caution">
    <text evidence="2">The sequence shown here is derived from an EMBL/GenBank/DDBJ whole genome shotgun (WGS) entry which is preliminary data.</text>
</comment>
<sequence length="67" mass="8025">MFMSEEARMGEARMMREEERLEQEGMRRRAQEGMRRRAQEAVAQELGERVIEQIVRMSERNKPTRGV</sequence>
<evidence type="ECO:0000313" key="2">
    <source>
        <dbReference type="EMBL" id="ETO91050.1"/>
    </source>
</evidence>
<keyword evidence="3" id="KW-1185">Reference proteome</keyword>
<dbReference type="AlphaFoldDB" id="W2UYU6"/>
<evidence type="ECO:0000313" key="3">
    <source>
        <dbReference type="Proteomes" id="UP000018951"/>
    </source>
</evidence>
<gene>
    <name evidence="2" type="ORF">P857_125</name>
</gene>
<proteinExistence type="predicted"/>
<dbReference type="EMBL" id="AXCJ01000009">
    <property type="protein sequence ID" value="ETO91050.1"/>
    <property type="molecule type" value="Genomic_DNA"/>
</dbReference>
<feature type="region of interest" description="Disordered" evidence="1">
    <location>
        <begin position="1"/>
        <end position="35"/>
    </location>
</feature>
<dbReference type="Proteomes" id="UP000018951">
    <property type="component" value="Unassembled WGS sequence"/>
</dbReference>
<name>W2UYU6_9RICK</name>
<protein>
    <submittedName>
        <fullName evidence="2">Uncharacterized protein</fullName>
    </submittedName>
</protein>
<reference evidence="2 3" key="1">
    <citation type="journal article" date="2013" name="PLoS ONE">
        <title>Bacterial endosymbiosis in a chordate host: long-term co-evolution and conservation of secondary metabolism.</title>
        <authorList>
            <person name="Kwan J.C."/>
            <person name="Schmidt E.W."/>
        </authorList>
    </citation>
    <scope>NUCLEOTIDE SEQUENCE [LARGE SCALE GENOMIC DNA]</scope>
    <source>
        <strain evidence="3">L6</strain>
    </source>
</reference>
<accession>W2UYU6</accession>
<organism evidence="2 3">
    <name type="scientific">Candidatus Xenolissoclinum pacificiensis L6</name>
    <dbReference type="NCBI Taxonomy" id="1401685"/>
    <lineage>
        <taxon>Bacteria</taxon>
        <taxon>Pseudomonadati</taxon>
        <taxon>Pseudomonadota</taxon>
        <taxon>Alphaproteobacteria</taxon>
        <taxon>Rickettsiales</taxon>
        <taxon>Anaplasmataceae</taxon>
        <taxon>Candidatus Xenolissoclinum</taxon>
    </lineage>
</organism>